<dbReference type="PANTHER" id="PTHR24104">
    <property type="entry name" value="E3 UBIQUITIN-PROTEIN LIGASE NHLRC1-RELATED"/>
    <property type="match status" value="1"/>
</dbReference>
<dbReference type="eggNOG" id="KOG2177">
    <property type="taxonomic scope" value="Eukaryota"/>
</dbReference>
<feature type="repeat" description="NHL" evidence="2">
    <location>
        <begin position="1"/>
        <end position="38"/>
    </location>
</feature>
<dbReference type="SUPFAM" id="SSF63829">
    <property type="entry name" value="Calcium-dependent phosphotriesterase"/>
    <property type="match status" value="1"/>
</dbReference>
<dbReference type="Gene3D" id="2.120.10.30">
    <property type="entry name" value="TolB, C-terminal domain"/>
    <property type="match status" value="2"/>
</dbReference>
<gene>
    <name evidence="3" type="ORF">BRAFLDRAFT_159159</name>
</gene>
<dbReference type="STRING" id="7739.C3Z9R7"/>
<evidence type="ECO:0000256" key="1">
    <source>
        <dbReference type="ARBA" id="ARBA00022737"/>
    </source>
</evidence>
<dbReference type="PROSITE" id="PS51125">
    <property type="entry name" value="NHL"/>
    <property type="match status" value="3"/>
</dbReference>
<keyword evidence="1" id="KW-0677">Repeat</keyword>
<dbReference type="AlphaFoldDB" id="C3Z9R7"/>
<evidence type="ECO:0000313" key="3">
    <source>
        <dbReference type="EMBL" id="EEN50763.1"/>
    </source>
</evidence>
<organism>
    <name type="scientific">Branchiostoma floridae</name>
    <name type="common">Florida lancelet</name>
    <name type="synonym">Amphioxus</name>
    <dbReference type="NCBI Taxonomy" id="7739"/>
    <lineage>
        <taxon>Eukaryota</taxon>
        <taxon>Metazoa</taxon>
        <taxon>Chordata</taxon>
        <taxon>Cephalochordata</taxon>
        <taxon>Leptocardii</taxon>
        <taxon>Amphioxiformes</taxon>
        <taxon>Branchiostomatidae</taxon>
        <taxon>Branchiostoma</taxon>
    </lineage>
</organism>
<feature type="non-terminal residue" evidence="3">
    <location>
        <position position="227"/>
    </location>
</feature>
<sequence length="227" mass="24506">RGSTLGKFTGLSGVAVSSSNEIFLVDCNNDRVQVFNMNGKDGGKRHIITFGGRGSTLGKFAGLSGVAVSSRNEIFVVDYNNDRVQVFNMNGVYIRHFLTTVPGKPGRNMVPEDISIDGNDNLWVVGKLVFVGSYAVQYNRNGRALAKFGVPNNSRSRAITISCLPSIAVNWDGNILTIENSIVHVFNQTGQLLFKFGGEGKDNGGLTYPRDVCTDISGHILVSDQGN</sequence>
<feature type="non-terminal residue" evidence="3">
    <location>
        <position position="1"/>
    </location>
</feature>
<evidence type="ECO:0000256" key="2">
    <source>
        <dbReference type="PROSITE-ProRule" id="PRU00504"/>
    </source>
</evidence>
<dbReference type="InterPro" id="IPR050952">
    <property type="entry name" value="TRIM-NHL_E3_ligases"/>
</dbReference>
<proteinExistence type="predicted"/>
<accession>C3Z9R7</accession>
<name>C3Z9R7_BRAFL</name>
<dbReference type="Pfam" id="PF01436">
    <property type="entry name" value="NHL"/>
    <property type="match status" value="2"/>
</dbReference>
<dbReference type="InterPro" id="IPR011042">
    <property type="entry name" value="6-blade_b-propeller_TolB-like"/>
</dbReference>
<dbReference type="InterPro" id="IPR001258">
    <property type="entry name" value="NHL_repeat"/>
</dbReference>
<reference evidence="3" key="1">
    <citation type="journal article" date="2008" name="Nature">
        <title>The amphioxus genome and the evolution of the chordate karyotype.</title>
        <authorList>
            <consortium name="US DOE Joint Genome Institute (JGI-PGF)"/>
            <person name="Putnam N.H."/>
            <person name="Butts T."/>
            <person name="Ferrier D.E.K."/>
            <person name="Furlong R.F."/>
            <person name="Hellsten U."/>
            <person name="Kawashima T."/>
            <person name="Robinson-Rechavi M."/>
            <person name="Shoguchi E."/>
            <person name="Terry A."/>
            <person name="Yu J.-K."/>
            <person name="Benito-Gutierrez E.L."/>
            <person name="Dubchak I."/>
            <person name="Garcia-Fernandez J."/>
            <person name="Gibson-Brown J.J."/>
            <person name="Grigoriev I.V."/>
            <person name="Horton A.C."/>
            <person name="de Jong P.J."/>
            <person name="Jurka J."/>
            <person name="Kapitonov V.V."/>
            <person name="Kohara Y."/>
            <person name="Kuroki Y."/>
            <person name="Lindquist E."/>
            <person name="Lucas S."/>
            <person name="Osoegawa K."/>
            <person name="Pennacchio L.A."/>
            <person name="Salamov A.A."/>
            <person name="Satou Y."/>
            <person name="Sauka-Spengler T."/>
            <person name="Schmutz J."/>
            <person name="Shin-I T."/>
            <person name="Toyoda A."/>
            <person name="Bronner-Fraser M."/>
            <person name="Fujiyama A."/>
            <person name="Holland L.Z."/>
            <person name="Holland P.W.H."/>
            <person name="Satoh N."/>
            <person name="Rokhsar D.S."/>
        </authorList>
    </citation>
    <scope>NUCLEOTIDE SEQUENCE [LARGE SCALE GENOMIC DNA]</scope>
    <source>
        <strain evidence="3">S238N-H82</strain>
        <tissue evidence="3">Testes</tissue>
    </source>
</reference>
<feature type="repeat" description="NHL" evidence="2">
    <location>
        <begin position="193"/>
        <end position="227"/>
    </location>
</feature>
<dbReference type="InParanoid" id="C3Z9R7"/>
<protein>
    <submittedName>
        <fullName evidence="3">Uncharacterized protein</fullName>
    </submittedName>
</protein>
<feature type="repeat" description="NHL" evidence="2">
    <location>
        <begin position="50"/>
        <end position="90"/>
    </location>
</feature>
<dbReference type="PANTHER" id="PTHR24104:SF50">
    <property type="entry name" value="SMP-30_GLUCONOLACTONASE_LRE-LIKE REGION DOMAIN-CONTAINING PROTEIN"/>
    <property type="match status" value="1"/>
</dbReference>
<dbReference type="EMBL" id="GG666600">
    <property type="protein sequence ID" value="EEN50763.1"/>
    <property type="molecule type" value="Genomic_DNA"/>
</dbReference>